<feature type="compositionally biased region" description="Basic and acidic residues" evidence="1">
    <location>
        <begin position="98"/>
        <end position="108"/>
    </location>
</feature>
<dbReference type="EMBL" id="GBEZ01022412">
    <property type="protein sequence ID" value="JAC64429.1"/>
    <property type="molecule type" value="Transcribed_RNA"/>
</dbReference>
<reference evidence="3" key="1">
    <citation type="submission" date="2014-05" db="EMBL/GenBank/DDBJ databases">
        <title>The transcriptome of the halophilic microalga Tetraselmis sp. GSL018 isolated from the Great Salt Lake, Utah.</title>
        <authorList>
            <person name="Jinkerson R.E."/>
            <person name="D'Adamo S."/>
            <person name="Posewitz M.C."/>
        </authorList>
    </citation>
    <scope>NUCLEOTIDE SEQUENCE</scope>
    <source>
        <strain evidence="3">GSL018</strain>
    </source>
</reference>
<sequence length="357" mass="38185">MAEQILSSSLVDLRLTDRKYLEDLAKTHNELLGLQAPRVDSVETSLASTSAMERKTHVCEFINGPGCPNQKKFGSFLQRKGSSGSAKTQRSGATVVKSSDKRQLDSGSKDTNAAKKRRASGGPQPRQSEFDRALSAFLGRCLVTPNFGPDAPPLELKKLFSAVALERGGSRNVDLSDGWCDVAKQLGLREEAKPQLRQTYLFYLRPLEDEVGSGERLPDCIRQCWAAVHRRAEADCERAPVAETVAALARAALSRPPLRGRAPAAALGVLRAAAHGGEVAAADEALMAMTRCFRRPVIWPEDDGGSGTKGGSGKGRRKSKGSGFTAPKAGAALALSCRLAIRGPRGASQPPLRIDSE</sequence>
<dbReference type="Pfam" id="PF01388">
    <property type="entry name" value="ARID"/>
    <property type="match status" value="1"/>
</dbReference>
<feature type="region of interest" description="Disordered" evidence="1">
    <location>
        <begin position="300"/>
        <end position="326"/>
    </location>
</feature>
<feature type="compositionally biased region" description="Polar residues" evidence="1">
    <location>
        <begin position="80"/>
        <end position="92"/>
    </location>
</feature>
<evidence type="ECO:0000259" key="2">
    <source>
        <dbReference type="PROSITE" id="PS51011"/>
    </source>
</evidence>
<dbReference type="SUPFAM" id="SSF46774">
    <property type="entry name" value="ARID-like"/>
    <property type="match status" value="1"/>
</dbReference>
<dbReference type="PROSITE" id="PS51011">
    <property type="entry name" value="ARID"/>
    <property type="match status" value="1"/>
</dbReference>
<evidence type="ECO:0000256" key="1">
    <source>
        <dbReference type="SAM" id="MobiDB-lite"/>
    </source>
</evidence>
<dbReference type="Gene3D" id="1.10.150.60">
    <property type="entry name" value="ARID DNA-binding domain"/>
    <property type="match status" value="1"/>
</dbReference>
<feature type="domain" description="ARID" evidence="2">
    <location>
        <begin position="117"/>
        <end position="212"/>
    </location>
</feature>
<proteinExistence type="predicted"/>
<gene>
    <name evidence="3" type="ORF">TSPGSL018_18326</name>
</gene>
<dbReference type="SMART" id="SM01014">
    <property type="entry name" value="ARID"/>
    <property type="match status" value="1"/>
</dbReference>
<dbReference type="SMART" id="SM00501">
    <property type="entry name" value="BRIGHT"/>
    <property type="match status" value="1"/>
</dbReference>
<dbReference type="InterPro" id="IPR036431">
    <property type="entry name" value="ARID_dom_sf"/>
</dbReference>
<dbReference type="InterPro" id="IPR001606">
    <property type="entry name" value="ARID_dom"/>
</dbReference>
<dbReference type="CDD" id="cd16100">
    <property type="entry name" value="ARID"/>
    <property type="match status" value="1"/>
</dbReference>
<organism evidence="3">
    <name type="scientific">Tetraselmis sp. GSL018</name>
    <dbReference type="NCBI Taxonomy" id="582737"/>
    <lineage>
        <taxon>Eukaryota</taxon>
        <taxon>Viridiplantae</taxon>
        <taxon>Chlorophyta</taxon>
        <taxon>core chlorophytes</taxon>
        <taxon>Chlorodendrophyceae</taxon>
        <taxon>Chlorodendrales</taxon>
        <taxon>Chlorodendraceae</taxon>
        <taxon>Tetraselmis</taxon>
    </lineage>
</organism>
<name>A0A061R100_9CHLO</name>
<feature type="region of interest" description="Disordered" evidence="1">
    <location>
        <begin position="77"/>
        <end position="128"/>
    </location>
</feature>
<dbReference type="AlphaFoldDB" id="A0A061R100"/>
<protein>
    <recommendedName>
        <fullName evidence="2">ARID domain-containing protein</fullName>
    </recommendedName>
</protein>
<evidence type="ECO:0000313" key="3">
    <source>
        <dbReference type="EMBL" id="JAC64429.1"/>
    </source>
</evidence>
<dbReference type="GO" id="GO:0003677">
    <property type="term" value="F:DNA binding"/>
    <property type="evidence" value="ECO:0007669"/>
    <property type="project" value="InterPro"/>
</dbReference>
<accession>A0A061R100</accession>